<dbReference type="CDD" id="cd17503">
    <property type="entry name" value="MFS_LmrB_MDR_like"/>
    <property type="match status" value="1"/>
</dbReference>
<gene>
    <name evidence="10" type="ORF">ACFQ1E_03645</name>
</gene>
<dbReference type="PANTHER" id="PTHR42718:SF9">
    <property type="entry name" value="MAJOR FACILITATOR SUPERFAMILY MULTIDRUG TRANSPORTER MFSC"/>
    <property type="match status" value="1"/>
</dbReference>
<comment type="similarity">
    <text evidence="2">Belongs to the major facilitator superfamily. EmrB family.</text>
</comment>
<dbReference type="Proteomes" id="UP001596977">
    <property type="component" value="Unassembled WGS sequence"/>
</dbReference>
<feature type="transmembrane region" description="Helical" evidence="8">
    <location>
        <begin position="113"/>
        <end position="135"/>
    </location>
</feature>
<feature type="transmembrane region" description="Helical" evidence="8">
    <location>
        <begin position="366"/>
        <end position="387"/>
    </location>
</feature>
<evidence type="ECO:0000256" key="6">
    <source>
        <dbReference type="ARBA" id="ARBA00022989"/>
    </source>
</evidence>
<evidence type="ECO:0000256" key="1">
    <source>
        <dbReference type="ARBA" id="ARBA00004651"/>
    </source>
</evidence>
<dbReference type="InterPro" id="IPR011701">
    <property type="entry name" value="MFS"/>
</dbReference>
<dbReference type="PANTHER" id="PTHR42718">
    <property type="entry name" value="MAJOR FACILITATOR SUPERFAMILY MULTIDRUG TRANSPORTER MFSC"/>
    <property type="match status" value="1"/>
</dbReference>
<name>A0ABW3H726_9SPHN</name>
<evidence type="ECO:0000256" key="2">
    <source>
        <dbReference type="ARBA" id="ARBA00008537"/>
    </source>
</evidence>
<feature type="transmembrane region" description="Helical" evidence="8">
    <location>
        <begin position="343"/>
        <end position="360"/>
    </location>
</feature>
<dbReference type="InterPro" id="IPR020846">
    <property type="entry name" value="MFS_dom"/>
</dbReference>
<dbReference type="SUPFAM" id="SSF103473">
    <property type="entry name" value="MFS general substrate transporter"/>
    <property type="match status" value="1"/>
</dbReference>
<keyword evidence="6 8" id="KW-1133">Transmembrane helix</keyword>
<feature type="transmembrane region" description="Helical" evidence="8">
    <location>
        <begin position="310"/>
        <end position="331"/>
    </location>
</feature>
<feature type="transmembrane region" description="Helical" evidence="8">
    <location>
        <begin position="60"/>
        <end position="81"/>
    </location>
</feature>
<feature type="transmembrane region" description="Helical" evidence="8">
    <location>
        <begin position="483"/>
        <end position="501"/>
    </location>
</feature>
<keyword evidence="3" id="KW-0813">Transport</keyword>
<evidence type="ECO:0000256" key="3">
    <source>
        <dbReference type="ARBA" id="ARBA00022448"/>
    </source>
</evidence>
<sequence length="514" mass="54487">MSAATAAPATGQDQAVRSPWMIGILLAMANFLAVLDVTIANVSVPTIAGNLGATPSQGTWVITSYAVAEAIMVPLTGWLAARFGSVRVFVAAMIGFTGFSALCGLAQNLEMLVLFRVLQGFCGGPLMPLSQTLLLRVFPPKSQPAAMGLWAMTTLIAPIAGPVLGGLLCDNFGWPSIFWVNVPVAMVCVPMLIFALRRYETETVKARVDGVGLGLLVLWVGALQLMLDLGKEHDWFESGLITGLGIVALIGFVAFLIWELTEKEPIVALRVFRHRGFAMSCITLALAFGSFMAINVLVPQWLQLHMGYTATWAGYVSGMIGMLALVSAPIVAKLSSRGIDPRILIFAGVMWLAAVTWIRADAITEMSFWQIAIWPLVMGFGVPLFFIPLNMVGLGAVDPEETASAAGLINFIRTIAGAFATSLVNTVWEHGAARNQAELAGVLHDPEGAVAAMQGAGFTHDQAVAALANTVSSQAVMIGTNEVMALCAFGFGIAAMSIWLAPRPRPGVDMSGVH</sequence>
<feature type="transmembrane region" description="Helical" evidence="8">
    <location>
        <begin position="20"/>
        <end position="40"/>
    </location>
</feature>
<feature type="transmembrane region" description="Helical" evidence="8">
    <location>
        <begin position="277"/>
        <end position="298"/>
    </location>
</feature>
<feature type="transmembrane region" description="Helical" evidence="8">
    <location>
        <begin position="147"/>
        <end position="165"/>
    </location>
</feature>
<evidence type="ECO:0000256" key="7">
    <source>
        <dbReference type="ARBA" id="ARBA00023136"/>
    </source>
</evidence>
<feature type="domain" description="Major facilitator superfamily (MFS) profile" evidence="9">
    <location>
        <begin position="22"/>
        <end position="505"/>
    </location>
</feature>
<dbReference type="Pfam" id="PF07690">
    <property type="entry name" value="MFS_1"/>
    <property type="match status" value="1"/>
</dbReference>
<keyword evidence="7 8" id="KW-0472">Membrane</keyword>
<feature type="transmembrane region" description="Helical" evidence="8">
    <location>
        <begin position="239"/>
        <end position="257"/>
    </location>
</feature>
<evidence type="ECO:0000256" key="4">
    <source>
        <dbReference type="ARBA" id="ARBA00022475"/>
    </source>
</evidence>
<comment type="caution">
    <text evidence="10">The sequence shown here is derived from an EMBL/GenBank/DDBJ whole genome shotgun (WGS) entry which is preliminary data.</text>
</comment>
<keyword evidence="11" id="KW-1185">Reference proteome</keyword>
<feature type="transmembrane region" description="Helical" evidence="8">
    <location>
        <begin position="177"/>
        <end position="196"/>
    </location>
</feature>
<feature type="transmembrane region" description="Helical" evidence="8">
    <location>
        <begin position="88"/>
        <end position="107"/>
    </location>
</feature>
<dbReference type="InterPro" id="IPR004638">
    <property type="entry name" value="EmrB-like"/>
</dbReference>
<dbReference type="EMBL" id="JBHTJG010000001">
    <property type="protein sequence ID" value="MFD0945426.1"/>
    <property type="molecule type" value="Genomic_DNA"/>
</dbReference>
<evidence type="ECO:0000259" key="9">
    <source>
        <dbReference type="PROSITE" id="PS50850"/>
    </source>
</evidence>
<evidence type="ECO:0000256" key="8">
    <source>
        <dbReference type="SAM" id="Phobius"/>
    </source>
</evidence>
<evidence type="ECO:0000313" key="10">
    <source>
        <dbReference type="EMBL" id="MFD0945426.1"/>
    </source>
</evidence>
<keyword evidence="5 8" id="KW-0812">Transmembrane</keyword>
<dbReference type="NCBIfam" id="TIGR00711">
    <property type="entry name" value="efflux_EmrB"/>
    <property type="match status" value="1"/>
</dbReference>
<dbReference type="InterPro" id="IPR036259">
    <property type="entry name" value="MFS_trans_sf"/>
</dbReference>
<feature type="transmembrane region" description="Helical" evidence="8">
    <location>
        <begin position="208"/>
        <end position="227"/>
    </location>
</feature>
<protein>
    <submittedName>
        <fullName evidence="10">DHA2 family efflux MFS transporter permease subunit</fullName>
    </submittedName>
</protein>
<dbReference type="PROSITE" id="PS50850">
    <property type="entry name" value="MFS"/>
    <property type="match status" value="1"/>
</dbReference>
<reference evidence="11" key="1">
    <citation type="journal article" date="2019" name="Int. J. Syst. Evol. Microbiol.">
        <title>The Global Catalogue of Microorganisms (GCM) 10K type strain sequencing project: providing services to taxonomists for standard genome sequencing and annotation.</title>
        <authorList>
            <consortium name="The Broad Institute Genomics Platform"/>
            <consortium name="The Broad Institute Genome Sequencing Center for Infectious Disease"/>
            <person name="Wu L."/>
            <person name="Ma J."/>
        </authorList>
    </citation>
    <scope>NUCLEOTIDE SEQUENCE [LARGE SCALE GENOMIC DNA]</scope>
    <source>
        <strain evidence="11">CCUG 62982</strain>
    </source>
</reference>
<keyword evidence="4" id="KW-1003">Cell membrane</keyword>
<dbReference type="Gene3D" id="1.20.1720.10">
    <property type="entry name" value="Multidrug resistance protein D"/>
    <property type="match status" value="2"/>
</dbReference>
<comment type="subcellular location">
    <subcellularLocation>
        <location evidence="1">Cell membrane</location>
        <topology evidence="1">Multi-pass membrane protein</topology>
    </subcellularLocation>
</comment>
<accession>A0ABW3H726</accession>
<evidence type="ECO:0000256" key="5">
    <source>
        <dbReference type="ARBA" id="ARBA00022692"/>
    </source>
</evidence>
<dbReference type="RefSeq" id="WP_264942333.1">
    <property type="nucleotide sequence ID" value="NZ_JAPDRA010000001.1"/>
</dbReference>
<evidence type="ECO:0000313" key="11">
    <source>
        <dbReference type="Proteomes" id="UP001596977"/>
    </source>
</evidence>
<organism evidence="10 11">
    <name type="scientific">Sphingomonas canadensis</name>
    <dbReference type="NCBI Taxonomy" id="1219257"/>
    <lineage>
        <taxon>Bacteria</taxon>
        <taxon>Pseudomonadati</taxon>
        <taxon>Pseudomonadota</taxon>
        <taxon>Alphaproteobacteria</taxon>
        <taxon>Sphingomonadales</taxon>
        <taxon>Sphingomonadaceae</taxon>
        <taxon>Sphingomonas</taxon>
    </lineage>
</organism>
<proteinExistence type="inferred from homology"/>